<protein>
    <submittedName>
        <fullName evidence="3">Acyltransferase</fullName>
    </submittedName>
</protein>
<feature type="transmembrane region" description="Helical" evidence="1">
    <location>
        <begin position="236"/>
        <end position="253"/>
    </location>
</feature>
<feature type="transmembrane region" description="Helical" evidence="1">
    <location>
        <begin position="332"/>
        <end position="352"/>
    </location>
</feature>
<dbReference type="GO" id="GO:0016020">
    <property type="term" value="C:membrane"/>
    <property type="evidence" value="ECO:0007669"/>
    <property type="project" value="TreeGrafter"/>
</dbReference>
<gene>
    <name evidence="3" type="ORF">F8C67_07015</name>
</gene>
<keyword evidence="3" id="KW-0808">Transferase</keyword>
<evidence type="ECO:0000256" key="1">
    <source>
        <dbReference type="SAM" id="Phobius"/>
    </source>
</evidence>
<dbReference type="Pfam" id="PF01757">
    <property type="entry name" value="Acyl_transf_3"/>
    <property type="match status" value="1"/>
</dbReference>
<feature type="transmembrane region" description="Helical" evidence="1">
    <location>
        <begin position="43"/>
        <end position="64"/>
    </location>
</feature>
<feature type="domain" description="Acyltransferase 3" evidence="2">
    <location>
        <begin position="10"/>
        <end position="350"/>
    </location>
</feature>
<dbReference type="InterPro" id="IPR002656">
    <property type="entry name" value="Acyl_transf_3_dom"/>
</dbReference>
<keyword evidence="1" id="KW-0472">Membrane</keyword>
<feature type="transmembrane region" description="Helical" evidence="1">
    <location>
        <begin position="85"/>
        <end position="105"/>
    </location>
</feature>
<dbReference type="AlphaFoldDB" id="A0A6N6RKK9"/>
<accession>A0A6N6RKK9</accession>
<keyword evidence="3" id="KW-0012">Acyltransferase</keyword>
<evidence type="ECO:0000313" key="4">
    <source>
        <dbReference type="Proteomes" id="UP000468650"/>
    </source>
</evidence>
<dbReference type="RefSeq" id="WP_151667119.1">
    <property type="nucleotide sequence ID" value="NZ_WBVO01000004.1"/>
</dbReference>
<keyword evidence="4" id="KW-1185">Reference proteome</keyword>
<feature type="transmembrane region" description="Helical" evidence="1">
    <location>
        <begin position="206"/>
        <end position="224"/>
    </location>
</feature>
<keyword evidence="1" id="KW-1133">Transmembrane helix</keyword>
<dbReference type="GO" id="GO:0000271">
    <property type="term" value="P:polysaccharide biosynthetic process"/>
    <property type="evidence" value="ECO:0007669"/>
    <property type="project" value="TreeGrafter"/>
</dbReference>
<dbReference type="PANTHER" id="PTHR23028">
    <property type="entry name" value="ACETYLTRANSFERASE"/>
    <property type="match status" value="1"/>
</dbReference>
<keyword evidence="1" id="KW-0812">Transmembrane</keyword>
<feature type="transmembrane region" description="Helical" evidence="1">
    <location>
        <begin position="168"/>
        <end position="186"/>
    </location>
</feature>
<dbReference type="PANTHER" id="PTHR23028:SF53">
    <property type="entry name" value="ACYL_TRANSF_3 DOMAIN-CONTAINING PROTEIN"/>
    <property type="match status" value="1"/>
</dbReference>
<dbReference type="Proteomes" id="UP000468650">
    <property type="component" value="Unassembled WGS sequence"/>
</dbReference>
<feature type="transmembrane region" description="Helical" evidence="1">
    <location>
        <begin position="143"/>
        <end position="161"/>
    </location>
</feature>
<dbReference type="GO" id="GO:0016747">
    <property type="term" value="F:acyltransferase activity, transferring groups other than amino-acyl groups"/>
    <property type="evidence" value="ECO:0007669"/>
    <property type="project" value="InterPro"/>
</dbReference>
<organism evidence="3 4">
    <name type="scientific">Phaeocystidibacter luteus</name>
    <dbReference type="NCBI Taxonomy" id="911197"/>
    <lineage>
        <taxon>Bacteria</taxon>
        <taxon>Pseudomonadati</taxon>
        <taxon>Bacteroidota</taxon>
        <taxon>Flavobacteriia</taxon>
        <taxon>Flavobacteriales</taxon>
        <taxon>Phaeocystidibacteraceae</taxon>
        <taxon>Phaeocystidibacter</taxon>
    </lineage>
</organism>
<feature type="transmembrane region" description="Helical" evidence="1">
    <location>
        <begin position="12"/>
        <end position="31"/>
    </location>
</feature>
<dbReference type="InterPro" id="IPR050879">
    <property type="entry name" value="Acyltransferase_3"/>
</dbReference>
<comment type="caution">
    <text evidence="3">The sequence shown here is derived from an EMBL/GenBank/DDBJ whole genome shotgun (WGS) entry which is preliminary data.</text>
</comment>
<feature type="transmembrane region" description="Helical" evidence="1">
    <location>
        <begin position="265"/>
        <end position="284"/>
    </location>
</feature>
<reference evidence="3 4" key="1">
    <citation type="submission" date="2019-09" db="EMBL/GenBank/DDBJ databases">
        <title>Genomes of family Cryomorphaceae.</title>
        <authorList>
            <person name="Bowman J.P."/>
        </authorList>
    </citation>
    <scope>NUCLEOTIDE SEQUENCE [LARGE SCALE GENOMIC DNA]</scope>
    <source>
        <strain evidence="3 4">LMG 25704</strain>
    </source>
</reference>
<dbReference type="OrthoDB" id="290051at2"/>
<evidence type="ECO:0000313" key="3">
    <source>
        <dbReference type="EMBL" id="KAB2810330.1"/>
    </source>
</evidence>
<name>A0A6N6RKK9_9FLAO</name>
<dbReference type="EMBL" id="WBVO01000004">
    <property type="protein sequence ID" value="KAB2810330.1"/>
    <property type="molecule type" value="Genomic_DNA"/>
</dbReference>
<sequence length="363" mass="42642">MILDKGRVFGLDVLRALAILFVILAHGSALLGDSTAGTFIRTISLDGVSIFFVLSGFLIGKILIRTLESGNTSAKSLFNFWKRRWFRTLPNYFLVLLIILVYYFYMGRKDWSGIWHFFTFTQNFTSPHPPFFQEAWSLSVEEWFYLLIPIFLWLSVALFRLSPRWSVLIIAALVIAISTWSRYMWYHLITVEDISLHTWDLNIRKTVLTRLDSIMFGVIGAWLASYTVQLWKKNRTLFFALGIVLLVSHRWLYFQFMRDINEYMAVYSFSLISVGTLLLLPLLSEWKNTRLPFAGFFTWTSILSYSMYLLHFTLVLNIIIRKSSIVELNSGLQFIIFIAFTYGLSVLLYHLYEKRMTRLRDRF</sequence>
<proteinExistence type="predicted"/>
<feature type="transmembrane region" description="Helical" evidence="1">
    <location>
        <begin position="296"/>
        <end position="320"/>
    </location>
</feature>
<evidence type="ECO:0000259" key="2">
    <source>
        <dbReference type="Pfam" id="PF01757"/>
    </source>
</evidence>